<dbReference type="AlphaFoldDB" id="A0A453BW40"/>
<evidence type="ECO:0000256" key="2">
    <source>
        <dbReference type="ARBA" id="ARBA00022763"/>
    </source>
</evidence>
<dbReference type="GO" id="GO:0031297">
    <property type="term" value="P:replication fork processing"/>
    <property type="evidence" value="ECO:0007669"/>
    <property type="project" value="TreeGrafter"/>
</dbReference>
<keyword evidence="2" id="KW-0227">DNA damage</keyword>
<dbReference type="InterPro" id="IPR009072">
    <property type="entry name" value="Histone-fold"/>
</dbReference>
<dbReference type="GO" id="GO:0003682">
    <property type="term" value="F:chromatin binding"/>
    <property type="evidence" value="ECO:0007669"/>
    <property type="project" value="TreeGrafter"/>
</dbReference>
<reference evidence="6" key="4">
    <citation type="submission" date="2019-03" db="UniProtKB">
        <authorList>
            <consortium name="EnsemblPlants"/>
        </authorList>
    </citation>
    <scope>IDENTIFICATION</scope>
</reference>
<evidence type="ECO:0000256" key="5">
    <source>
        <dbReference type="SAM" id="MobiDB-lite"/>
    </source>
</evidence>
<comment type="similarity">
    <text evidence="1">Belongs to the TAF9 family. CENP-S/MHF1 subfamily.</text>
</comment>
<dbReference type="Pfam" id="PF15630">
    <property type="entry name" value="CENP-S"/>
    <property type="match status" value="1"/>
</dbReference>
<dbReference type="PANTHER" id="PTHR22980">
    <property type="entry name" value="CORTISTATIN"/>
    <property type="match status" value="1"/>
</dbReference>
<organism evidence="6 7">
    <name type="scientific">Aegilops tauschii subsp. strangulata</name>
    <name type="common">Goatgrass</name>
    <dbReference type="NCBI Taxonomy" id="200361"/>
    <lineage>
        <taxon>Eukaryota</taxon>
        <taxon>Viridiplantae</taxon>
        <taxon>Streptophyta</taxon>
        <taxon>Embryophyta</taxon>
        <taxon>Tracheophyta</taxon>
        <taxon>Spermatophyta</taxon>
        <taxon>Magnoliopsida</taxon>
        <taxon>Liliopsida</taxon>
        <taxon>Poales</taxon>
        <taxon>Poaceae</taxon>
        <taxon>BOP clade</taxon>
        <taxon>Pooideae</taxon>
        <taxon>Triticodae</taxon>
        <taxon>Triticeae</taxon>
        <taxon>Triticinae</taxon>
        <taxon>Aegilops</taxon>
    </lineage>
</organism>
<feature type="compositionally biased region" description="Polar residues" evidence="5">
    <location>
        <begin position="1"/>
        <end position="19"/>
    </location>
</feature>
<dbReference type="GO" id="GO:0003677">
    <property type="term" value="F:DNA binding"/>
    <property type="evidence" value="ECO:0007669"/>
    <property type="project" value="UniProtKB-KW"/>
</dbReference>
<name>A0A453BW40_AEGTS</name>
<evidence type="ECO:0000256" key="3">
    <source>
        <dbReference type="ARBA" id="ARBA00023125"/>
    </source>
</evidence>
<dbReference type="GO" id="GO:0006281">
    <property type="term" value="P:DNA repair"/>
    <property type="evidence" value="ECO:0007669"/>
    <property type="project" value="UniProtKB-KW"/>
</dbReference>
<feature type="region of interest" description="Disordered" evidence="5">
    <location>
        <begin position="1"/>
        <end position="52"/>
    </location>
</feature>
<protein>
    <submittedName>
        <fullName evidence="6">Uncharacterized protein</fullName>
    </submittedName>
</protein>
<reference evidence="6" key="5">
    <citation type="journal article" date="2021" name="G3 (Bethesda)">
        <title>Aegilops tauschii genome assembly Aet v5.0 features greater sequence contiguity and improved annotation.</title>
        <authorList>
            <person name="Wang L."/>
            <person name="Zhu T."/>
            <person name="Rodriguez J.C."/>
            <person name="Deal K.R."/>
            <person name="Dubcovsky J."/>
            <person name="McGuire P.E."/>
            <person name="Lux T."/>
            <person name="Spannagl M."/>
            <person name="Mayer K.F.X."/>
            <person name="Baldrich P."/>
            <person name="Meyers B.C."/>
            <person name="Huo N."/>
            <person name="Gu Y.Q."/>
            <person name="Zhou H."/>
            <person name="Devos K.M."/>
            <person name="Bennetzen J.L."/>
            <person name="Unver T."/>
            <person name="Budak H."/>
            <person name="Gulick P.J."/>
            <person name="Galiba G."/>
            <person name="Kalapos B."/>
            <person name="Nelson D.R."/>
            <person name="Li P."/>
            <person name="You F.M."/>
            <person name="Luo M.C."/>
            <person name="Dvorak J."/>
        </authorList>
    </citation>
    <scope>NUCLEOTIDE SEQUENCE [LARGE SCALE GENOMIC DNA]</scope>
    <source>
        <strain evidence="6">cv. AL8/78</strain>
    </source>
</reference>
<dbReference type="GO" id="GO:0046982">
    <property type="term" value="F:protein heterodimerization activity"/>
    <property type="evidence" value="ECO:0007669"/>
    <property type="project" value="InterPro"/>
</dbReference>
<reference evidence="7" key="1">
    <citation type="journal article" date="2014" name="Science">
        <title>Ancient hybridizations among the ancestral genomes of bread wheat.</title>
        <authorList>
            <consortium name="International Wheat Genome Sequencing Consortium,"/>
            <person name="Marcussen T."/>
            <person name="Sandve S.R."/>
            <person name="Heier L."/>
            <person name="Spannagl M."/>
            <person name="Pfeifer M."/>
            <person name="Jakobsen K.S."/>
            <person name="Wulff B.B."/>
            <person name="Steuernagel B."/>
            <person name="Mayer K.F."/>
            <person name="Olsen O.A."/>
        </authorList>
    </citation>
    <scope>NUCLEOTIDE SEQUENCE [LARGE SCALE GENOMIC DNA]</scope>
    <source>
        <strain evidence="7">cv. AL8/78</strain>
    </source>
</reference>
<dbReference type="InterPro" id="IPR029003">
    <property type="entry name" value="CENP-S/Mhf1"/>
</dbReference>
<feature type="region of interest" description="Disordered" evidence="5">
    <location>
        <begin position="119"/>
        <end position="143"/>
    </location>
</feature>
<evidence type="ECO:0000256" key="4">
    <source>
        <dbReference type="ARBA" id="ARBA00023204"/>
    </source>
</evidence>
<dbReference type="PANTHER" id="PTHR22980:SF0">
    <property type="entry name" value="CENTROMERE PROTEIN S"/>
    <property type="match status" value="1"/>
</dbReference>
<reference evidence="7" key="2">
    <citation type="journal article" date="2017" name="Nat. Plants">
        <title>The Aegilops tauschii genome reveals multiple impacts of transposons.</title>
        <authorList>
            <person name="Zhao G."/>
            <person name="Zou C."/>
            <person name="Li K."/>
            <person name="Wang K."/>
            <person name="Li T."/>
            <person name="Gao L."/>
            <person name="Zhang X."/>
            <person name="Wang H."/>
            <person name="Yang Z."/>
            <person name="Liu X."/>
            <person name="Jiang W."/>
            <person name="Mao L."/>
            <person name="Kong X."/>
            <person name="Jiao Y."/>
            <person name="Jia J."/>
        </authorList>
    </citation>
    <scope>NUCLEOTIDE SEQUENCE [LARGE SCALE GENOMIC DNA]</scope>
    <source>
        <strain evidence="7">cv. AL8/78</strain>
    </source>
</reference>
<dbReference type="EnsemblPlants" id="AET2Gv20652700.5">
    <property type="protein sequence ID" value="AET2Gv20652700.5"/>
    <property type="gene ID" value="AET2Gv20652700"/>
</dbReference>
<dbReference type="GO" id="GO:0000712">
    <property type="term" value="P:resolution of meiotic recombination intermediates"/>
    <property type="evidence" value="ECO:0007669"/>
    <property type="project" value="TreeGrafter"/>
</dbReference>
<dbReference type="Gramene" id="AET2Gv20652700.5">
    <property type="protein sequence ID" value="AET2Gv20652700.5"/>
    <property type="gene ID" value="AET2Gv20652700"/>
</dbReference>
<dbReference type="Gene3D" id="1.10.20.10">
    <property type="entry name" value="Histone, subunit A"/>
    <property type="match status" value="1"/>
</dbReference>
<feature type="compositionally biased region" description="Polar residues" evidence="5">
    <location>
        <begin position="36"/>
        <end position="48"/>
    </location>
</feature>
<keyword evidence="4" id="KW-0234">DNA repair</keyword>
<dbReference type="SUPFAM" id="SSF47113">
    <property type="entry name" value="Histone-fold"/>
    <property type="match status" value="1"/>
</dbReference>
<proteinExistence type="inferred from homology"/>
<sequence length="143" mass="16219">LSPPWTQTWKPSPTTTHSPVTAVRPIDSRRRRRPNSFVTASGSPSSTSRLLKARRRAWRLRVPSSPASPTWPSRAQLAKDVELFAQHASRKSIRMDDVILTAHRNEHLMGKLRTFSQNLKGKEPCTGKKRKKTSKKDDNLTVI</sequence>
<dbReference type="Proteomes" id="UP000015105">
    <property type="component" value="Chromosome 2D"/>
</dbReference>
<evidence type="ECO:0000256" key="1">
    <source>
        <dbReference type="ARBA" id="ARBA00006612"/>
    </source>
</evidence>
<evidence type="ECO:0000313" key="7">
    <source>
        <dbReference type="Proteomes" id="UP000015105"/>
    </source>
</evidence>
<keyword evidence="3" id="KW-0238">DNA-binding</keyword>
<evidence type="ECO:0000313" key="6">
    <source>
        <dbReference type="EnsemblPlants" id="AET2Gv20652700.5"/>
    </source>
</evidence>
<reference evidence="6" key="3">
    <citation type="journal article" date="2017" name="Nature">
        <title>Genome sequence of the progenitor of the wheat D genome Aegilops tauschii.</title>
        <authorList>
            <person name="Luo M.C."/>
            <person name="Gu Y.Q."/>
            <person name="Puiu D."/>
            <person name="Wang H."/>
            <person name="Twardziok S.O."/>
            <person name="Deal K.R."/>
            <person name="Huo N."/>
            <person name="Zhu T."/>
            <person name="Wang L."/>
            <person name="Wang Y."/>
            <person name="McGuire P.E."/>
            <person name="Liu S."/>
            <person name="Long H."/>
            <person name="Ramasamy R.K."/>
            <person name="Rodriguez J.C."/>
            <person name="Van S.L."/>
            <person name="Yuan L."/>
            <person name="Wang Z."/>
            <person name="Xia Z."/>
            <person name="Xiao L."/>
            <person name="Anderson O.D."/>
            <person name="Ouyang S."/>
            <person name="Liang Y."/>
            <person name="Zimin A.V."/>
            <person name="Pertea G."/>
            <person name="Qi P."/>
            <person name="Bennetzen J.L."/>
            <person name="Dai X."/>
            <person name="Dawson M.W."/>
            <person name="Muller H.G."/>
            <person name="Kugler K."/>
            <person name="Rivarola-Duarte L."/>
            <person name="Spannagl M."/>
            <person name="Mayer K.F.X."/>
            <person name="Lu F.H."/>
            <person name="Bevan M.W."/>
            <person name="Leroy P."/>
            <person name="Li P."/>
            <person name="You F.M."/>
            <person name="Sun Q."/>
            <person name="Liu Z."/>
            <person name="Lyons E."/>
            <person name="Wicker T."/>
            <person name="Salzberg S.L."/>
            <person name="Devos K.M."/>
            <person name="Dvorak J."/>
        </authorList>
    </citation>
    <scope>NUCLEOTIDE SEQUENCE [LARGE SCALE GENOMIC DNA]</scope>
    <source>
        <strain evidence="6">cv. AL8/78</strain>
    </source>
</reference>
<dbReference type="GO" id="GO:0071821">
    <property type="term" value="C:FANCM-MHF complex"/>
    <property type="evidence" value="ECO:0007669"/>
    <property type="project" value="InterPro"/>
</dbReference>
<accession>A0A453BW40</accession>
<keyword evidence="7" id="KW-1185">Reference proteome</keyword>